<feature type="domain" description="Reticulon" evidence="7">
    <location>
        <begin position="9"/>
        <end position="176"/>
    </location>
</feature>
<evidence type="ECO:0000313" key="9">
    <source>
        <dbReference type="Proteomes" id="UP001176940"/>
    </source>
</evidence>
<evidence type="ECO:0000256" key="1">
    <source>
        <dbReference type="ARBA" id="ARBA00004477"/>
    </source>
</evidence>
<dbReference type="InterPro" id="IPR046964">
    <property type="entry name" value="RTN1-4"/>
</dbReference>
<keyword evidence="3 6" id="KW-0256">Endoplasmic reticulum</keyword>
<keyword evidence="5 6" id="KW-0472">Membrane</keyword>
<comment type="caution">
    <text evidence="8">The sequence shown here is derived from an EMBL/GenBank/DDBJ whole genome shotgun (WGS) entry which is preliminary data.</text>
</comment>
<evidence type="ECO:0000313" key="8">
    <source>
        <dbReference type="EMBL" id="CAJ0949746.1"/>
    </source>
</evidence>
<dbReference type="InterPro" id="IPR003388">
    <property type="entry name" value="Reticulon"/>
</dbReference>
<dbReference type="Gene3D" id="1.20.5.2480">
    <property type="match status" value="1"/>
</dbReference>
<keyword evidence="2 6" id="KW-0812">Transmembrane</keyword>
<gene>
    <name evidence="8" type="ORF">RIMI_LOCUS12724701</name>
</gene>
<sequence length="212" mass="23898">MFSISLFLVHDLLFWRDVKKSGMVFGGTMVLLLSLAAFSIISVISYLILSLLTVTISFRIYKSVMQAVQKSDEGHPFKSLLDKDITLSSESLQKKANASLAHVNSALKYIVRLFLVEDLIDSLKFALLMWLMTYVGAVFNGITLLILGVLIAFTAPIVYEKYKVQIDHYVSLVHSHDSGKTSSSAEEENRVKNQYYLWNKILYNANTCGIKE</sequence>
<dbReference type="PROSITE" id="PS50845">
    <property type="entry name" value="RETICULON"/>
    <property type="match status" value="1"/>
</dbReference>
<protein>
    <recommendedName>
        <fullName evidence="6">Reticulon</fullName>
    </recommendedName>
</protein>
<proteinExistence type="predicted"/>
<evidence type="ECO:0000259" key="7">
    <source>
        <dbReference type="PROSITE" id="PS50845"/>
    </source>
</evidence>
<evidence type="ECO:0000256" key="5">
    <source>
        <dbReference type="ARBA" id="ARBA00023136"/>
    </source>
</evidence>
<feature type="transmembrane region" description="Helical" evidence="6">
    <location>
        <begin position="23"/>
        <end position="56"/>
    </location>
</feature>
<evidence type="ECO:0000256" key="4">
    <source>
        <dbReference type="ARBA" id="ARBA00022989"/>
    </source>
</evidence>
<name>A0ABN9LSS1_9NEOB</name>
<dbReference type="PANTHER" id="PTHR45799">
    <property type="entry name" value="RETICULON-LIKE PROTEIN"/>
    <property type="match status" value="1"/>
</dbReference>
<dbReference type="EMBL" id="CAUEEQ010030562">
    <property type="protein sequence ID" value="CAJ0949746.1"/>
    <property type="molecule type" value="Genomic_DNA"/>
</dbReference>
<keyword evidence="9" id="KW-1185">Reference proteome</keyword>
<dbReference type="PANTHER" id="PTHR45799:SF4">
    <property type="entry name" value="RETICULON-3"/>
    <property type="match status" value="1"/>
</dbReference>
<dbReference type="Proteomes" id="UP001176940">
    <property type="component" value="Unassembled WGS sequence"/>
</dbReference>
<comment type="subcellular location">
    <subcellularLocation>
        <location evidence="1 6">Endoplasmic reticulum membrane</location>
        <topology evidence="1 6">Multi-pass membrane protein</topology>
    </subcellularLocation>
</comment>
<feature type="transmembrane region" description="Helical" evidence="6">
    <location>
        <begin position="137"/>
        <end position="159"/>
    </location>
</feature>
<evidence type="ECO:0000256" key="3">
    <source>
        <dbReference type="ARBA" id="ARBA00022824"/>
    </source>
</evidence>
<dbReference type="Pfam" id="PF02453">
    <property type="entry name" value="Reticulon"/>
    <property type="match status" value="1"/>
</dbReference>
<keyword evidence="4 6" id="KW-1133">Transmembrane helix</keyword>
<organism evidence="8 9">
    <name type="scientific">Ranitomeya imitator</name>
    <name type="common">mimic poison frog</name>
    <dbReference type="NCBI Taxonomy" id="111125"/>
    <lineage>
        <taxon>Eukaryota</taxon>
        <taxon>Metazoa</taxon>
        <taxon>Chordata</taxon>
        <taxon>Craniata</taxon>
        <taxon>Vertebrata</taxon>
        <taxon>Euteleostomi</taxon>
        <taxon>Amphibia</taxon>
        <taxon>Batrachia</taxon>
        <taxon>Anura</taxon>
        <taxon>Neobatrachia</taxon>
        <taxon>Hyloidea</taxon>
        <taxon>Dendrobatidae</taxon>
        <taxon>Dendrobatinae</taxon>
        <taxon>Ranitomeya</taxon>
    </lineage>
</organism>
<evidence type="ECO:0000256" key="6">
    <source>
        <dbReference type="RuleBase" id="RU210713"/>
    </source>
</evidence>
<reference evidence="8" key="1">
    <citation type="submission" date="2023-07" db="EMBL/GenBank/DDBJ databases">
        <authorList>
            <person name="Stuckert A."/>
        </authorList>
    </citation>
    <scope>NUCLEOTIDE SEQUENCE</scope>
</reference>
<evidence type="ECO:0000256" key="2">
    <source>
        <dbReference type="ARBA" id="ARBA00022692"/>
    </source>
</evidence>
<accession>A0ABN9LSS1</accession>